<evidence type="ECO:0000256" key="8">
    <source>
        <dbReference type="ARBA" id="ARBA00022723"/>
    </source>
</evidence>
<keyword evidence="7" id="KW-0436">Ligase</keyword>
<evidence type="ECO:0000256" key="10">
    <source>
        <dbReference type="ARBA" id="ARBA00022833"/>
    </source>
</evidence>
<evidence type="ECO:0000256" key="2">
    <source>
        <dbReference type="ARBA" id="ARBA00004496"/>
    </source>
</evidence>
<dbReference type="PANTHER" id="PTHR10890:SF3">
    <property type="entry name" value="CYSTEINE--TRNA LIGASE, CYTOPLASMIC"/>
    <property type="match status" value="1"/>
</dbReference>
<dbReference type="GO" id="GO:0005524">
    <property type="term" value="F:ATP binding"/>
    <property type="evidence" value="ECO:0007669"/>
    <property type="project" value="UniProtKB-KW"/>
</dbReference>
<evidence type="ECO:0000256" key="11">
    <source>
        <dbReference type="ARBA" id="ARBA00022840"/>
    </source>
</evidence>
<evidence type="ECO:0000259" key="15">
    <source>
        <dbReference type="SMART" id="SM00840"/>
    </source>
</evidence>
<dbReference type="AlphaFoldDB" id="A0A381RVR9"/>
<dbReference type="InterPro" id="IPR009080">
    <property type="entry name" value="tRNAsynth_Ia_anticodon-bd"/>
</dbReference>
<name>A0A381RVR9_9ZZZZ</name>
<evidence type="ECO:0000256" key="14">
    <source>
        <dbReference type="ARBA" id="ARBA00031499"/>
    </source>
</evidence>
<dbReference type="PRINTS" id="PR00983">
    <property type="entry name" value="TRNASYNTHCYS"/>
</dbReference>
<evidence type="ECO:0000256" key="3">
    <source>
        <dbReference type="ARBA" id="ARBA00005594"/>
    </source>
</evidence>
<dbReference type="SUPFAM" id="SSF52374">
    <property type="entry name" value="Nucleotidylyl transferase"/>
    <property type="match status" value="1"/>
</dbReference>
<dbReference type="NCBIfam" id="TIGR00435">
    <property type="entry name" value="cysS"/>
    <property type="match status" value="1"/>
</dbReference>
<evidence type="ECO:0000256" key="1">
    <source>
        <dbReference type="ARBA" id="ARBA00001947"/>
    </source>
</evidence>
<proteinExistence type="inferred from homology"/>
<feature type="domain" description="Cysteinyl-tRNA synthetase class Ia DALR" evidence="15">
    <location>
        <begin position="343"/>
        <end position="405"/>
    </location>
</feature>
<protein>
    <recommendedName>
        <fullName evidence="5">Cysteine--tRNA ligase</fullName>
        <ecNumber evidence="4">6.1.1.16</ecNumber>
    </recommendedName>
    <alternativeName>
        <fullName evidence="14">Cysteinyl-tRNA synthetase</fullName>
    </alternativeName>
</protein>
<dbReference type="InterPro" id="IPR056411">
    <property type="entry name" value="CysS_C"/>
</dbReference>
<dbReference type="InterPro" id="IPR015273">
    <property type="entry name" value="Cys-tRNA-synt_Ia_DALR"/>
</dbReference>
<evidence type="ECO:0000256" key="7">
    <source>
        <dbReference type="ARBA" id="ARBA00022598"/>
    </source>
</evidence>
<dbReference type="Pfam" id="PF09190">
    <property type="entry name" value="DALR_2"/>
    <property type="match status" value="1"/>
</dbReference>
<dbReference type="SMART" id="SM00840">
    <property type="entry name" value="DALR_2"/>
    <property type="match status" value="1"/>
</dbReference>
<organism evidence="16">
    <name type="scientific">marine metagenome</name>
    <dbReference type="NCBI Taxonomy" id="408172"/>
    <lineage>
        <taxon>unclassified sequences</taxon>
        <taxon>metagenomes</taxon>
        <taxon>ecological metagenomes</taxon>
    </lineage>
</organism>
<keyword evidence="9" id="KW-0547">Nucleotide-binding</keyword>
<dbReference type="InterPro" id="IPR015803">
    <property type="entry name" value="Cys-tRNA-ligase"/>
</dbReference>
<dbReference type="Gene3D" id="1.20.120.1910">
    <property type="entry name" value="Cysteine-tRNA ligase, C-terminal anti-codon recognition domain"/>
    <property type="match status" value="1"/>
</dbReference>
<dbReference type="Pfam" id="PF01406">
    <property type="entry name" value="tRNA-synt_1e"/>
    <property type="match status" value="1"/>
</dbReference>
<dbReference type="GO" id="GO:0006423">
    <property type="term" value="P:cysteinyl-tRNA aminoacylation"/>
    <property type="evidence" value="ECO:0007669"/>
    <property type="project" value="InterPro"/>
</dbReference>
<feature type="non-terminal residue" evidence="16">
    <location>
        <position position="1"/>
    </location>
</feature>
<comment type="similarity">
    <text evidence="3">Belongs to the class-I aminoacyl-tRNA synthetase family.</text>
</comment>
<keyword evidence="13" id="KW-0030">Aminoacyl-tRNA synthetase</keyword>
<dbReference type="InterPro" id="IPR024909">
    <property type="entry name" value="Cys-tRNA/MSH_ligase"/>
</dbReference>
<dbReference type="GO" id="GO:0046872">
    <property type="term" value="F:metal ion binding"/>
    <property type="evidence" value="ECO:0007669"/>
    <property type="project" value="UniProtKB-KW"/>
</dbReference>
<dbReference type="SUPFAM" id="SSF47323">
    <property type="entry name" value="Anticodon-binding domain of a subclass of class I aminoacyl-tRNA synthetases"/>
    <property type="match status" value="1"/>
</dbReference>
<dbReference type="CDD" id="cd00672">
    <property type="entry name" value="CysRS_core"/>
    <property type="match status" value="1"/>
</dbReference>
<dbReference type="GO" id="GO:0005829">
    <property type="term" value="C:cytosol"/>
    <property type="evidence" value="ECO:0007669"/>
    <property type="project" value="TreeGrafter"/>
</dbReference>
<comment type="cofactor">
    <cofactor evidence="1">
        <name>Zn(2+)</name>
        <dbReference type="ChEBI" id="CHEBI:29105"/>
    </cofactor>
</comment>
<accession>A0A381RVR9</accession>
<keyword evidence="8" id="KW-0479">Metal-binding</keyword>
<evidence type="ECO:0000256" key="13">
    <source>
        <dbReference type="ARBA" id="ARBA00023146"/>
    </source>
</evidence>
<dbReference type="GO" id="GO:0004817">
    <property type="term" value="F:cysteine-tRNA ligase activity"/>
    <property type="evidence" value="ECO:0007669"/>
    <property type="project" value="UniProtKB-EC"/>
</dbReference>
<evidence type="ECO:0000256" key="5">
    <source>
        <dbReference type="ARBA" id="ARBA00014738"/>
    </source>
</evidence>
<dbReference type="EC" id="6.1.1.16" evidence="4"/>
<evidence type="ECO:0000256" key="6">
    <source>
        <dbReference type="ARBA" id="ARBA00022490"/>
    </source>
</evidence>
<evidence type="ECO:0000256" key="4">
    <source>
        <dbReference type="ARBA" id="ARBA00012832"/>
    </source>
</evidence>
<gene>
    <name evidence="16" type="ORF">METZ01_LOCUS48138</name>
</gene>
<reference evidence="16" key="1">
    <citation type="submission" date="2018-05" db="EMBL/GenBank/DDBJ databases">
        <authorList>
            <person name="Lanie J.A."/>
            <person name="Ng W.-L."/>
            <person name="Kazmierczak K.M."/>
            <person name="Andrzejewski T.M."/>
            <person name="Davidsen T.M."/>
            <person name="Wayne K.J."/>
            <person name="Tettelin H."/>
            <person name="Glass J.I."/>
            <person name="Rusch D."/>
            <person name="Podicherti R."/>
            <person name="Tsui H.-C.T."/>
            <person name="Winkler M.E."/>
        </authorList>
    </citation>
    <scope>NUCLEOTIDE SEQUENCE</scope>
</reference>
<evidence type="ECO:0000256" key="9">
    <source>
        <dbReference type="ARBA" id="ARBA00022741"/>
    </source>
</evidence>
<keyword evidence="11" id="KW-0067">ATP-binding</keyword>
<evidence type="ECO:0000313" key="16">
    <source>
        <dbReference type="EMBL" id="SUZ95284.1"/>
    </source>
</evidence>
<dbReference type="EMBL" id="UINC01002311">
    <property type="protein sequence ID" value="SUZ95284.1"/>
    <property type="molecule type" value="Genomic_DNA"/>
</dbReference>
<dbReference type="PANTHER" id="PTHR10890">
    <property type="entry name" value="CYSTEINYL-TRNA SYNTHETASE"/>
    <property type="match status" value="1"/>
</dbReference>
<dbReference type="InterPro" id="IPR032678">
    <property type="entry name" value="tRNA-synt_1_cat_dom"/>
</dbReference>
<sequence>VLRFTDSLTGDKVGFSPRDPGKASVYWCGPTVYDDPHLGHARSTLAFDVLVRYLRWSGYDVCAVSNITDIDDKIINRAADEGSSEPEVAGRFEASFISQMDRLNVAHPDLRPRATEYVDRMVEVVGELVDRGMAYTTASGVYFDVDRLDGYGALVGRSVDDLREGAGARVEVDDDKGDPLDFALWKAAKPGEPTWDSPWGPGRPGWHIECVAMSLHLLGDGFDIHGGGDDLVFPHHENERAEALGCERAFARHWIHNGMVQVDGEKMSKSLGNFTTLDDLLDTWDPRALRLLVLQTHYRRTMEVGPATLDQSAAALARLDKFADRMAAADLPDTEPDADAVARFTSAMDDDLGSPQALAVIFDAVRDANRALDAEDDGTAAGLHAAAIQLAGALGLELGSAAAPARAVGDAEDDEIDALVDERLAARAAKDFGRADRIRDELAARGIVLEDSARGTSWHRG</sequence>
<dbReference type="Gene3D" id="3.40.50.620">
    <property type="entry name" value="HUPs"/>
    <property type="match status" value="1"/>
</dbReference>
<keyword evidence="6" id="KW-0963">Cytoplasm</keyword>
<dbReference type="InterPro" id="IPR014729">
    <property type="entry name" value="Rossmann-like_a/b/a_fold"/>
</dbReference>
<keyword evidence="10" id="KW-0862">Zinc</keyword>
<evidence type="ECO:0000256" key="12">
    <source>
        <dbReference type="ARBA" id="ARBA00022917"/>
    </source>
</evidence>
<dbReference type="Pfam" id="PF23493">
    <property type="entry name" value="CysS_C"/>
    <property type="match status" value="1"/>
</dbReference>
<comment type="subcellular location">
    <subcellularLocation>
        <location evidence="2">Cytoplasm</location>
    </subcellularLocation>
</comment>
<keyword evidence="12" id="KW-0648">Protein biosynthesis</keyword>
<dbReference type="HAMAP" id="MF_00041">
    <property type="entry name" value="Cys_tRNA_synth"/>
    <property type="match status" value="1"/>
</dbReference>